<sequence length="181" mass="20277">MWSAGCNDPYQLLSSLPVHTLQAANNKEGIWRLFQDVYLCALLLCSIGLVCMFLFLVITSCQYLQRKRRLKATYNLVKSPQNSSGETVTSMIGSSPGLPRKQTSKDPPSGMPPDIPLKAPMGEKMRRPKLLKVQPRKVVLPKITEESLTYAELELVKPQTETKTACTGTVYAQILFQEKQM</sequence>
<feature type="transmembrane region" description="Helical" evidence="2">
    <location>
        <begin position="41"/>
        <end position="64"/>
    </location>
</feature>
<dbReference type="EMBL" id="JAFIRN010000018">
    <property type="protein sequence ID" value="KAG5831697.1"/>
    <property type="molecule type" value="Genomic_DNA"/>
</dbReference>
<accession>A0A9D3LKE1</accession>
<feature type="compositionally biased region" description="Polar residues" evidence="1">
    <location>
        <begin position="79"/>
        <end position="93"/>
    </location>
</feature>
<keyword evidence="4" id="KW-1185">Reference proteome</keyword>
<proteinExistence type="predicted"/>
<keyword evidence="2" id="KW-0812">Transmembrane</keyword>
<gene>
    <name evidence="3" type="ORF">ANANG_G00306490</name>
</gene>
<organism evidence="3 4">
    <name type="scientific">Anguilla anguilla</name>
    <name type="common">European freshwater eel</name>
    <name type="synonym">Muraena anguilla</name>
    <dbReference type="NCBI Taxonomy" id="7936"/>
    <lineage>
        <taxon>Eukaryota</taxon>
        <taxon>Metazoa</taxon>
        <taxon>Chordata</taxon>
        <taxon>Craniata</taxon>
        <taxon>Vertebrata</taxon>
        <taxon>Euteleostomi</taxon>
        <taxon>Actinopterygii</taxon>
        <taxon>Neopterygii</taxon>
        <taxon>Teleostei</taxon>
        <taxon>Anguilliformes</taxon>
        <taxon>Anguillidae</taxon>
        <taxon>Anguilla</taxon>
    </lineage>
</organism>
<evidence type="ECO:0000256" key="2">
    <source>
        <dbReference type="SAM" id="Phobius"/>
    </source>
</evidence>
<name>A0A9D3LKE1_ANGAN</name>
<protein>
    <submittedName>
        <fullName evidence="3">Uncharacterized protein</fullName>
    </submittedName>
</protein>
<dbReference type="Proteomes" id="UP001044222">
    <property type="component" value="Chromosome 18"/>
</dbReference>
<comment type="caution">
    <text evidence="3">The sequence shown here is derived from an EMBL/GenBank/DDBJ whole genome shotgun (WGS) entry which is preliminary data.</text>
</comment>
<dbReference type="AlphaFoldDB" id="A0A9D3LKE1"/>
<evidence type="ECO:0000256" key="1">
    <source>
        <dbReference type="SAM" id="MobiDB-lite"/>
    </source>
</evidence>
<reference evidence="3" key="1">
    <citation type="submission" date="2021-01" db="EMBL/GenBank/DDBJ databases">
        <title>A chromosome-scale assembly of European eel, Anguilla anguilla.</title>
        <authorList>
            <person name="Henkel C."/>
            <person name="Jong-Raadsen S.A."/>
            <person name="Dufour S."/>
            <person name="Weltzien F.-A."/>
            <person name="Palstra A.P."/>
            <person name="Pelster B."/>
            <person name="Spaink H.P."/>
            <person name="Van Den Thillart G.E."/>
            <person name="Jansen H."/>
            <person name="Zahm M."/>
            <person name="Klopp C."/>
            <person name="Cedric C."/>
            <person name="Louis A."/>
            <person name="Berthelot C."/>
            <person name="Parey E."/>
            <person name="Roest Crollius H."/>
            <person name="Montfort J."/>
            <person name="Robinson-Rechavi M."/>
            <person name="Bucao C."/>
            <person name="Bouchez O."/>
            <person name="Gislard M."/>
            <person name="Lluch J."/>
            <person name="Milhes M."/>
            <person name="Lampietro C."/>
            <person name="Lopez Roques C."/>
            <person name="Donnadieu C."/>
            <person name="Braasch I."/>
            <person name="Desvignes T."/>
            <person name="Postlethwait J."/>
            <person name="Bobe J."/>
            <person name="Guiguen Y."/>
            <person name="Dirks R."/>
        </authorList>
    </citation>
    <scope>NUCLEOTIDE SEQUENCE</scope>
    <source>
        <strain evidence="3">Tag_6206</strain>
        <tissue evidence="3">Liver</tissue>
    </source>
</reference>
<feature type="region of interest" description="Disordered" evidence="1">
    <location>
        <begin position="79"/>
        <end position="121"/>
    </location>
</feature>
<keyword evidence="2" id="KW-1133">Transmembrane helix</keyword>
<evidence type="ECO:0000313" key="3">
    <source>
        <dbReference type="EMBL" id="KAG5831697.1"/>
    </source>
</evidence>
<evidence type="ECO:0000313" key="4">
    <source>
        <dbReference type="Proteomes" id="UP001044222"/>
    </source>
</evidence>
<keyword evidence="2" id="KW-0472">Membrane</keyword>